<dbReference type="Proteomes" id="UP001216253">
    <property type="component" value="Unassembled WGS sequence"/>
</dbReference>
<organism evidence="2 3">
    <name type="scientific">Novosphingobium album</name>
    <name type="common">ex Liu et al. 2023</name>
    <dbReference type="NCBI Taxonomy" id="3031130"/>
    <lineage>
        <taxon>Bacteria</taxon>
        <taxon>Pseudomonadati</taxon>
        <taxon>Pseudomonadota</taxon>
        <taxon>Alphaproteobacteria</taxon>
        <taxon>Sphingomonadales</taxon>
        <taxon>Sphingomonadaceae</taxon>
        <taxon>Novosphingobium</taxon>
    </lineage>
</organism>
<evidence type="ECO:0000313" key="2">
    <source>
        <dbReference type="EMBL" id="MDE8650264.1"/>
    </source>
</evidence>
<reference evidence="2 3" key="1">
    <citation type="submission" date="2023-03" db="EMBL/GenBank/DDBJ databases">
        <title>NovoSphingobium album sp. nov. isolated from polycyclic aromatic hydrocarbons- and heavy-metal polluted soil.</title>
        <authorList>
            <person name="Liu Z."/>
            <person name="Wang K."/>
        </authorList>
    </citation>
    <scope>NUCLEOTIDE SEQUENCE [LARGE SCALE GENOMIC DNA]</scope>
    <source>
        <strain evidence="2 3">H3SJ31-1</strain>
    </source>
</reference>
<name>A0ABT5WK23_9SPHN</name>
<dbReference type="EMBL" id="JARESE010000001">
    <property type="protein sequence ID" value="MDE8650264.1"/>
    <property type="molecule type" value="Genomic_DNA"/>
</dbReference>
<evidence type="ECO:0000313" key="3">
    <source>
        <dbReference type="Proteomes" id="UP001216253"/>
    </source>
</evidence>
<gene>
    <name evidence="2" type="ORF">PYV00_00860</name>
</gene>
<keyword evidence="1" id="KW-1133">Transmembrane helix</keyword>
<comment type="caution">
    <text evidence="2">The sequence shown here is derived from an EMBL/GenBank/DDBJ whole genome shotgun (WGS) entry which is preliminary data.</text>
</comment>
<feature type="transmembrane region" description="Helical" evidence="1">
    <location>
        <begin position="118"/>
        <end position="135"/>
    </location>
</feature>
<dbReference type="RefSeq" id="WP_275226345.1">
    <property type="nucleotide sequence ID" value="NZ_JARESE010000001.1"/>
</dbReference>
<proteinExistence type="predicted"/>
<keyword evidence="1" id="KW-0812">Transmembrane</keyword>
<feature type="transmembrane region" description="Helical" evidence="1">
    <location>
        <begin position="82"/>
        <end position="106"/>
    </location>
</feature>
<keyword evidence="1" id="KW-0472">Membrane</keyword>
<protein>
    <submittedName>
        <fullName evidence="2">Uncharacterized protein</fullName>
    </submittedName>
</protein>
<feature type="transmembrane region" description="Helical" evidence="1">
    <location>
        <begin position="51"/>
        <end position="70"/>
    </location>
</feature>
<accession>A0ABT5WK23</accession>
<feature type="transmembrane region" description="Helical" evidence="1">
    <location>
        <begin position="12"/>
        <end position="30"/>
    </location>
</feature>
<keyword evidence="3" id="KW-1185">Reference proteome</keyword>
<evidence type="ECO:0000256" key="1">
    <source>
        <dbReference type="SAM" id="Phobius"/>
    </source>
</evidence>
<sequence length="143" mass="15588">MVDHSLMPELALVPAWTALFLGVFALFAGIGELRKPGHWERMLGEIAGSPALQLITALLELFLGAVVYLANPWASPDWLSSALSVLGGLMCVEALAILAFSDVYMAFWLRRFGPLSKLWTWASILFGVALIAVAIEHFSRSSL</sequence>